<dbReference type="Proteomes" id="UP000026915">
    <property type="component" value="Chromosome 4"/>
</dbReference>
<protein>
    <submittedName>
        <fullName evidence="1">Uncharacterized protein</fullName>
    </submittedName>
</protein>
<evidence type="ECO:0000313" key="2">
    <source>
        <dbReference type="Proteomes" id="UP000026915"/>
    </source>
</evidence>
<dbReference type="EMBL" id="CM001882">
    <property type="protein sequence ID" value="EOY03387.1"/>
    <property type="molecule type" value="Genomic_DNA"/>
</dbReference>
<accession>A0A061EG74</accession>
<organism evidence="1 2">
    <name type="scientific">Theobroma cacao</name>
    <name type="common">Cacao</name>
    <name type="synonym">Cocoa</name>
    <dbReference type="NCBI Taxonomy" id="3641"/>
    <lineage>
        <taxon>Eukaryota</taxon>
        <taxon>Viridiplantae</taxon>
        <taxon>Streptophyta</taxon>
        <taxon>Embryophyta</taxon>
        <taxon>Tracheophyta</taxon>
        <taxon>Spermatophyta</taxon>
        <taxon>Magnoliopsida</taxon>
        <taxon>eudicotyledons</taxon>
        <taxon>Gunneridae</taxon>
        <taxon>Pentapetalae</taxon>
        <taxon>rosids</taxon>
        <taxon>malvids</taxon>
        <taxon>Malvales</taxon>
        <taxon>Malvaceae</taxon>
        <taxon>Byttnerioideae</taxon>
        <taxon>Theobroma</taxon>
    </lineage>
</organism>
<proteinExistence type="predicted"/>
<dbReference type="HOGENOM" id="CLU_1681072_0_0_1"/>
<keyword evidence="2" id="KW-1185">Reference proteome</keyword>
<sequence>MCKMFGEKNQRKIFYSSTQVGEVLIRNNKIQNNPFPTHPNTQGHVSVDINVQEEVSPSSNQEEDTYAVVMVTFSIVSSLLKAPRIMRNIKKPKFHILKVRISNYVSWCLDVEMHIQGQGLANAIIIDEKENDKDKVNALIFIRRHLHESLKTQYLSV</sequence>
<dbReference type="Gramene" id="EOY03387">
    <property type="protein sequence ID" value="EOY03387"/>
    <property type="gene ID" value="TCM_018391"/>
</dbReference>
<evidence type="ECO:0000313" key="1">
    <source>
        <dbReference type="EMBL" id="EOY03387.1"/>
    </source>
</evidence>
<dbReference type="InParanoid" id="A0A061EG74"/>
<name>A0A061EG74_THECC</name>
<gene>
    <name evidence="1" type="ORF">TCM_018391</name>
</gene>
<reference evidence="1 2" key="1">
    <citation type="journal article" date="2013" name="Genome Biol.">
        <title>The genome sequence of the most widely cultivated cacao type and its use to identify candidate genes regulating pod color.</title>
        <authorList>
            <person name="Motamayor J.C."/>
            <person name="Mockaitis K."/>
            <person name="Schmutz J."/>
            <person name="Haiminen N."/>
            <person name="Iii D.L."/>
            <person name="Cornejo O."/>
            <person name="Findley S.D."/>
            <person name="Zheng P."/>
            <person name="Utro F."/>
            <person name="Royaert S."/>
            <person name="Saski C."/>
            <person name="Jenkins J."/>
            <person name="Podicheti R."/>
            <person name="Zhao M."/>
            <person name="Scheffler B.E."/>
            <person name="Stack J.C."/>
            <person name="Feltus F.A."/>
            <person name="Mustiga G.M."/>
            <person name="Amores F."/>
            <person name="Phillips W."/>
            <person name="Marelli J.P."/>
            <person name="May G.D."/>
            <person name="Shapiro H."/>
            <person name="Ma J."/>
            <person name="Bustamante C.D."/>
            <person name="Schnell R.J."/>
            <person name="Main D."/>
            <person name="Gilbert D."/>
            <person name="Parida L."/>
            <person name="Kuhn D.N."/>
        </authorList>
    </citation>
    <scope>NUCLEOTIDE SEQUENCE [LARGE SCALE GENOMIC DNA]</scope>
    <source>
        <strain evidence="2">cv. Matina 1-6</strain>
    </source>
</reference>
<dbReference type="AlphaFoldDB" id="A0A061EG74"/>